<reference evidence="1 2" key="1">
    <citation type="journal article" date="2021" name="Appl. Environ. Microbiol.">
        <title>Genetic linkage and physical mapping for an oyster mushroom Pleurotus cornucopiae and QTL analysis for the trait cap color.</title>
        <authorList>
            <person name="Zhang Y."/>
            <person name="Gao W."/>
            <person name="Sonnenberg A."/>
            <person name="Chen Q."/>
            <person name="Zhang J."/>
            <person name="Huang C."/>
        </authorList>
    </citation>
    <scope>NUCLEOTIDE SEQUENCE [LARGE SCALE GENOMIC DNA]</scope>
    <source>
        <strain evidence="1">CCMSSC00406</strain>
    </source>
</reference>
<organism evidence="1 2">
    <name type="scientific">Pleurotus cornucopiae</name>
    <name type="common">Cornucopia mushroom</name>
    <dbReference type="NCBI Taxonomy" id="5321"/>
    <lineage>
        <taxon>Eukaryota</taxon>
        <taxon>Fungi</taxon>
        <taxon>Dikarya</taxon>
        <taxon>Basidiomycota</taxon>
        <taxon>Agaricomycotina</taxon>
        <taxon>Agaricomycetes</taxon>
        <taxon>Agaricomycetidae</taxon>
        <taxon>Agaricales</taxon>
        <taxon>Pleurotineae</taxon>
        <taxon>Pleurotaceae</taxon>
        <taxon>Pleurotus</taxon>
    </lineage>
</organism>
<gene>
    <name evidence="1" type="ORF">CCMSSC00406_0003718</name>
</gene>
<evidence type="ECO:0000313" key="2">
    <source>
        <dbReference type="Proteomes" id="UP000824881"/>
    </source>
</evidence>
<sequence>MSKPVPYTDSMQSIWATIEDSLKAVHVQTDGILSSGPKLEDVHKEIGPLSKEIAAEQETVHAEISSLKEVARVDIQKQVIAALDDHIKSQLQQEIASQVKAQFDVQIRAYIPVPMSKQVEENRAQIEKVKHSRVNEDARRENSSIQDTDFDESLKPVLMDNGEISTVYPADLRSLFAYDGT</sequence>
<comment type="caution">
    <text evidence="1">The sequence shown here is derived from an EMBL/GenBank/DDBJ whole genome shotgun (WGS) entry which is preliminary data.</text>
</comment>
<dbReference type="Proteomes" id="UP000824881">
    <property type="component" value="Unassembled WGS sequence"/>
</dbReference>
<dbReference type="EMBL" id="WQMT02000007">
    <property type="protein sequence ID" value="KAG9220619.1"/>
    <property type="molecule type" value="Genomic_DNA"/>
</dbReference>
<protein>
    <submittedName>
        <fullName evidence="1">Uncharacterized protein</fullName>
    </submittedName>
</protein>
<evidence type="ECO:0000313" key="1">
    <source>
        <dbReference type="EMBL" id="KAG9220619.1"/>
    </source>
</evidence>
<proteinExistence type="predicted"/>
<name>A0ACB7IQX8_PLECO</name>
<keyword evidence="2" id="KW-1185">Reference proteome</keyword>
<accession>A0ACB7IQX8</accession>